<keyword evidence="2" id="KW-0614">Plasmid</keyword>
<dbReference type="PROSITE" id="PS51257">
    <property type="entry name" value="PROKAR_LIPOPROTEIN"/>
    <property type="match status" value="1"/>
</dbReference>
<dbReference type="Pfam" id="PF03713">
    <property type="entry name" value="DUF305"/>
    <property type="match status" value="2"/>
</dbReference>
<feature type="domain" description="DUF305" evidence="1">
    <location>
        <begin position="145"/>
        <end position="198"/>
    </location>
</feature>
<reference evidence="2 3" key="1">
    <citation type="submission" date="2017-01" db="EMBL/GenBank/DDBJ databases">
        <title>Complete genome sequence of esterase-producing bacterium Croceicoccus marinus E4A9.</title>
        <authorList>
            <person name="Wu Y.-H."/>
            <person name="Cheng H."/>
            <person name="Xu L."/>
            <person name="Huo Y.-Y."/>
            <person name="Wang C.-S."/>
            <person name="Xu X.-W."/>
        </authorList>
    </citation>
    <scope>NUCLEOTIDE SEQUENCE [LARGE SCALE GENOMIC DNA]</scope>
    <source>
        <strain evidence="2 3">E4A9</strain>
        <plasmid evidence="3">Plasmid pcme4a9ii</plasmid>
    </source>
</reference>
<dbReference type="AlphaFoldDB" id="A0A1Z1FHZ6"/>
<dbReference type="InterPro" id="IPR012347">
    <property type="entry name" value="Ferritin-like"/>
</dbReference>
<feature type="domain" description="DUF305" evidence="1">
    <location>
        <begin position="48"/>
        <end position="116"/>
    </location>
</feature>
<evidence type="ECO:0000313" key="2">
    <source>
        <dbReference type="EMBL" id="ARU18444.1"/>
    </source>
</evidence>
<keyword evidence="3" id="KW-1185">Reference proteome</keyword>
<dbReference type="PANTHER" id="PTHR36933:SF1">
    <property type="entry name" value="SLL0788 PROTEIN"/>
    <property type="match status" value="1"/>
</dbReference>
<accession>A0A1Z1FHZ6</accession>
<protein>
    <recommendedName>
        <fullName evidence="1">DUF305 domain-containing protein</fullName>
    </recommendedName>
</protein>
<evidence type="ECO:0000313" key="3">
    <source>
        <dbReference type="Proteomes" id="UP000195807"/>
    </source>
</evidence>
<dbReference type="Gene3D" id="1.20.1260.10">
    <property type="match status" value="2"/>
</dbReference>
<dbReference type="OrthoDB" id="517560at2"/>
<dbReference type="STRING" id="450378.GCA_001661675_03846"/>
<dbReference type="PANTHER" id="PTHR36933">
    <property type="entry name" value="SLL0788 PROTEIN"/>
    <property type="match status" value="1"/>
</dbReference>
<evidence type="ECO:0000259" key="1">
    <source>
        <dbReference type="Pfam" id="PF03713"/>
    </source>
</evidence>
<gene>
    <name evidence="2" type="ORF">A9D14_19170</name>
</gene>
<dbReference type="Proteomes" id="UP000195807">
    <property type="component" value="Plasmid pCME4A9II"/>
</dbReference>
<dbReference type="RefSeq" id="WP_066850928.1">
    <property type="nucleotide sequence ID" value="NZ_CP019604.1"/>
</dbReference>
<name>A0A1Z1FHZ6_9SPHN</name>
<dbReference type="InterPro" id="IPR005183">
    <property type="entry name" value="DUF305_CopM-like"/>
</dbReference>
<geneLocation type="plasmid" evidence="3">
    <name>pcme4a9ii</name>
</geneLocation>
<organism evidence="2 3">
    <name type="scientific">Croceicoccus marinus</name>
    <dbReference type="NCBI Taxonomy" id="450378"/>
    <lineage>
        <taxon>Bacteria</taxon>
        <taxon>Pseudomonadati</taxon>
        <taxon>Pseudomonadota</taxon>
        <taxon>Alphaproteobacteria</taxon>
        <taxon>Sphingomonadales</taxon>
        <taxon>Erythrobacteraceae</taxon>
        <taxon>Croceicoccus</taxon>
    </lineage>
</organism>
<dbReference type="EMBL" id="CP019604">
    <property type="protein sequence ID" value="ARU18444.1"/>
    <property type="molecule type" value="Genomic_DNA"/>
</dbReference>
<sequence length="207" mass="22992">MKKRLDARQITATCLLMTMSACDRTGAQNGGDPSEAISHDLGPFFRAETAMYDSMRAAIGTSSGDNWVRMMIAHHEGGAALSRVLLQENPSPEIRALAMHTVRAQERAVRELEKLLRDGPTDVESALVFLRPIQKMHDATTGVFGPGVSRVWLRKMIEHHRGAIEMSNVLLKQPGVPRDTANAVRKLRNEQVKEMKVLERAREGLEA</sequence>
<dbReference type="KEGG" id="cman:A9D14_19170"/>
<proteinExistence type="predicted"/>